<dbReference type="Proteomes" id="UP000602381">
    <property type="component" value="Unassembled WGS sequence"/>
</dbReference>
<name>A0ABQ2LFZ3_9PROT</name>
<sequence length="110" mass="12088">MAPTRLNKLQLRTLALLQELAEQSDLASTNEETGEVTLFQMPHAHGDHVHVGRFSVSNRFASGLNNANVWAALERKGLARANWPQSITITAEGLAVKTGVREDMLVESDH</sequence>
<dbReference type="EMBL" id="BMOV01000011">
    <property type="protein sequence ID" value="GGO16421.1"/>
    <property type="molecule type" value="Genomic_DNA"/>
</dbReference>
<reference evidence="2" key="1">
    <citation type="journal article" date="2019" name="Int. J. Syst. Evol. Microbiol.">
        <title>The Global Catalogue of Microorganisms (GCM) 10K type strain sequencing project: providing services to taxonomists for standard genome sequencing and annotation.</title>
        <authorList>
            <consortium name="The Broad Institute Genomics Platform"/>
            <consortium name="The Broad Institute Genome Sequencing Center for Infectious Disease"/>
            <person name="Wu L."/>
            <person name="Ma J."/>
        </authorList>
    </citation>
    <scope>NUCLEOTIDE SEQUENCE [LARGE SCALE GENOMIC DNA]</scope>
    <source>
        <strain evidence="2">JCM 17843</strain>
    </source>
</reference>
<gene>
    <name evidence="1" type="ORF">GCM10007972_25490</name>
</gene>
<evidence type="ECO:0000313" key="1">
    <source>
        <dbReference type="EMBL" id="GGO16421.1"/>
    </source>
</evidence>
<accession>A0ABQ2LFZ3</accession>
<keyword evidence="2" id="KW-1185">Reference proteome</keyword>
<dbReference type="RefSeq" id="WP_150006038.1">
    <property type="nucleotide sequence ID" value="NZ_BMOV01000011.1"/>
</dbReference>
<protein>
    <submittedName>
        <fullName evidence="1">Uncharacterized protein</fullName>
    </submittedName>
</protein>
<evidence type="ECO:0000313" key="2">
    <source>
        <dbReference type="Proteomes" id="UP000602381"/>
    </source>
</evidence>
<organism evidence="1 2">
    <name type="scientific">Iodidimonas muriae</name>
    <dbReference type="NCBI Taxonomy" id="261467"/>
    <lineage>
        <taxon>Bacteria</taxon>
        <taxon>Pseudomonadati</taxon>
        <taxon>Pseudomonadota</taxon>
        <taxon>Alphaproteobacteria</taxon>
        <taxon>Iodidimonadales</taxon>
        <taxon>Iodidimonadaceae</taxon>
        <taxon>Iodidimonas</taxon>
    </lineage>
</organism>
<proteinExistence type="predicted"/>
<comment type="caution">
    <text evidence="1">The sequence shown here is derived from an EMBL/GenBank/DDBJ whole genome shotgun (WGS) entry which is preliminary data.</text>
</comment>